<dbReference type="Proteomes" id="UP001157418">
    <property type="component" value="Unassembled WGS sequence"/>
</dbReference>
<protein>
    <submittedName>
        <fullName evidence="2">Uncharacterized protein</fullName>
    </submittedName>
</protein>
<feature type="region of interest" description="Disordered" evidence="1">
    <location>
        <begin position="44"/>
        <end position="89"/>
    </location>
</feature>
<proteinExistence type="predicted"/>
<evidence type="ECO:0000313" key="2">
    <source>
        <dbReference type="EMBL" id="CAH1424796.1"/>
    </source>
</evidence>
<comment type="caution">
    <text evidence="2">The sequence shown here is derived from an EMBL/GenBank/DDBJ whole genome shotgun (WGS) entry which is preliminary data.</text>
</comment>
<organism evidence="2 3">
    <name type="scientific">Lactuca virosa</name>
    <dbReference type="NCBI Taxonomy" id="75947"/>
    <lineage>
        <taxon>Eukaryota</taxon>
        <taxon>Viridiplantae</taxon>
        <taxon>Streptophyta</taxon>
        <taxon>Embryophyta</taxon>
        <taxon>Tracheophyta</taxon>
        <taxon>Spermatophyta</taxon>
        <taxon>Magnoliopsida</taxon>
        <taxon>eudicotyledons</taxon>
        <taxon>Gunneridae</taxon>
        <taxon>Pentapetalae</taxon>
        <taxon>asterids</taxon>
        <taxon>campanulids</taxon>
        <taxon>Asterales</taxon>
        <taxon>Asteraceae</taxon>
        <taxon>Cichorioideae</taxon>
        <taxon>Cichorieae</taxon>
        <taxon>Lactucinae</taxon>
        <taxon>Lactuca</taxon>
    </lineage>
</organism>
<accession>A0AAU9MH41</accession>
<dbReference type="AlphaFoldDB" id="A0AAU9MH41"/>
<sequence>MEHKEPKEKLKEEVNHLKPPMSTPMIFEVFSFTRPPNQVTEIIEAKEEGNDESHFVKKNLERDKTKAKDTGTKKEPKRKLNQDVNPKMS</sequence>
<keyword evidence="3" id="KW-1185">Reference proteome</keyword>
<evidence type="ECO:0000313" key="3">
    <source>
        <dbReference type="Proteomes" id="UP001157418"/>
    </source>
</evidence>
<gene>
    <name evidence="2" type="ORF">LVIROSA_LOCUS11976</name>
</gene>
<feature type="compositionally biased region" description="Basic and acidic residues" evidence="1">
    <location>
        <begin position="44"/>
        <end position="81"/>
    </location>
</feature>
<reference evidence="2 3" key="1">
    <citation type="submission" date="2022-01" db="EMBL/GenBank/DDBJ databases">
        <authorList>
            <person name="Xiong W."/>
            <person name="Schranz E."/>
        </authorList>
    </citation>
    <scope>NUCLEOTIDE SEQUENCE [LARGE SCALE GENOMIC DNA]</scope>
</reference>
<dbReference type="EMBL" id="CAKMRJ010001911">
    <property type="protein sequence ID" value="CAH1424796.1"/>
    <property type="molecule type" value="Genomic_DNA"/>
</dbReference>
<evidence type="ECO:0000256" key="1">
    <source>
        <dbReference type="SAM" id="MobiDB-lite"/>
    </source>
</evidence>
<name>A0AAU9MH41_9ASTR</name>